<gene>
    <name evidence="1" type="ORF">K7472_14360</name>
</gene>
<name>A0ABS7QS65_9ACTN</name>
<keyword evidence="2" id="KW-1185">Reference proteome</keyword>
<dbReference type="Proteomes" id="UP001198565">
    <property type="component" value="Unassembled WGS sequence"/>
</dbReference>
<proteinExistence type="predicted"/>
<dbReference type="EMBL" id="JAINVZ010000008">
    <property type="protein sequence ID" value="MBY8886032.1"/>
    <property type="molecule type" value="Genomic_DNA"/>
</dbReference>
<dbReference type="RefSeq" id="WP_222978046.1">
    <property type="nucleotide sequence ID" value="NZ_JAINVZ010000008.1"/>
</dbReference>
<comment type="caution">
    <text evidence="1">The sequence shown here is derived from an EMBL/GenBank/DDBJ whole genome shotgun (WGS) entry which is preliminary data.</text>
</comment>
<dbReference type="InterPro" id="IPR033457">
    <property type="entry name" value="DUF5133"/>
</dbReference>
<organism evidence="1 2">
    <name type="scientific">Streptantibioticus parmotrematis</name>
    <dbReference type="NCBI Taxonomy" id="2873249"/>
    <lineage>
        <taxon>Bacteria</taxon>
        <taxon>Bacillati</taxon>
        <taxon>Actinomycetota</taxon>
        <taxon>Actinomycetes</taxon>
        <taxon>Kitasatosporales</taxon>
        <taxon>Streptomycetaceae</taxon>
        <taxon>Streptantibioticus</taxon>
    </lineage>
</organism>
<evidence type="ECO:0000313" key="1">
    <source>
        <dbReference type="EMBL" id="MBY8886032.1"/>
    </source>
</evidence>
<accession>A0ABS7QS65</accession>
<dbReference type="Pfam" id="PF17196">
    <property type="entry name" value="DUF5133"/>
    <property type="match status" value="1"/>
</dbReference>
<sequence>MLLPAEKELRTVLARFAEARFRHELEPTDESGRVLEDVSYTLCVMTGARAVDQALATADALLERLRADRHHGTRAGEGKRAGEILAA</sequence>
<evidence type="ECO:0000313" key="2">
    <source>
        <dbReference type="Proteomes" id="UP001198565"/>
    </source>
</evidence>
<reference evidence="1 2" key="1">
    <citation type="submission" date="2021-08" db="EMBL/GenBank/DDBJ databases">
        <title>Streptomyces sp. PTM05 isolated from lichen.</title>
        <authorList>
            <person name="Somphong A."/>
            <person name="Phongsopitanun W."/>
            <person name="Tanasupawat S."/>
        </authorList>
    </citation>
    <scope>NUCLEOTIDE SEQUENCE [LARGE SCALE GENOMIC DNA]</scope>
    <source>
        <strain evidence="1 2">Ptm05</strain>
    </source>
</reference>
<protein>
    <submittedName>
        <fullName evidence="1">DUF5133 domain-containing protein</fullName>
    </submittedName>
</protein>